<gene>
    <name evidence="2" type="ORF">UU54_C0007G0002</name>
</gene>
<evidence type="ECO:0000256" key="1">
    <source>
        <dbReference type="PROSITE-ProRule" id="PRU00339"/>
    </source>
</evidence>
<reference evidence="2 3" key="1">
    <citation type="journal article" date="2015" name="Nature">
        <title>rRNA introns, odd ribosomes, and small enigmatic genomes across a large radiation of phyla.</title>
        <authorList>
            <person name="Brown C.T."/>
            <person name="Hug L.A."/>
            <person name="Thomas B.C."/>
            <person name="Sharon I."/>
            <person name="Castelle C.J."/>
            <person name="Singh A."/>
            <person name="Wilkins M.J."/>
            <person name="Williams K.H."/>
            <person name="Banfield J.F."/>
        </authorList>
    </citation>
    <scope>NUCLEOTIDE SEQUENCE [LARGE SCALE GENOMIC DNA]</scope>
</reference>
<dbReference type="PROSITE" id="PS50005">
    <property type="entry name" value="TPR"/>
    <property type="match status" value="1"/>
</dbReference>
<sequence length="229" mass="26239">MFIIIPLALILFSSAAIFFIIYKKLPQLKSASLPGGNSESAVQDTGGSPRNYTTLSLKFFNDFFPEIAEQFRKIKFNEYKNAWLAELEKVLRRLRVASLKIDRFSDHLIKKIRTVGDSRPKLNPAQELRTSEATIEQPVKIIKKQSPVHNQNKPVVVNMESLKSDERKLIIEIAKNPKDYRLYETLGDLYIKMNNFGDAKESYEAAMELNPHGEVLVKKHSQAVEKMIK</sequence>
<dbReference type="EMBL" id="LCBA01000007">
    <property type="protein sequence ID" value="KKS01283.1"/>
    <property type="molecule type" value="Genomic_DNA"/>
</dbReference>
<keyword evidence="1" id="KW-0802">TPR repeat</keyword>
<evidence type="ECO:0000313" key="3">
    <source>
        <dbReference type="Proteomes" id="UP000033903"/>
    </source>
</evidence>
<feature type="repeat" description="TPR" evidence="1">
    <location>
        <begin position="180"/>
        <end position="213"/>
    </location>
</feature>
<dbReference type="Pfam" id="PF13181">
    <property type="entry name" value="TPR_8"/>
    <property type="match status" value="1"/>
</dbReference>
<dbReference type="AlphaFoldDB" id="A0A0G0YLU8"/>
<dbReference type="PROSITE" id="PS50293">
    <property type="entry name" value="TPR_REGION"/>
    <property type="match status" value="1"/>
</dbReference>
<dbReference type="Gene3D" id="1.25.40.10">
    <property type="entry name" value="Tetratricopeptide repeat domain"/>
    <property type="match status" value="1"/>
</dbReference>
<dbReference type="InterPro" id="IPR011990">
    <property type="entry name" value="TPR-like_helical_dom_sf"/>
</dbReference>
<protein>
    <submittedName>
        <fullName evidence="2">Uncharacterized protein</fullName>
    </submittedName>
</protein>
<dbReference type="Proteomes" id="UP000033903">
    <property type="component" value="Unassembled WGS sequence"/>
</dbReference>
<dbReference type="SUPFAM" id="SSF48452">
    <property type="entry name" value="TPR-like"/>
    <property type="match status" value="1"/>
</dbReference>
<accession>A0A0G0YLU8</accession>
<dbReference type="SMART" id="SM00028">
    <property type="entry name" value="TPR"/>
    <property type="match status" value="1"/>
</dbReference>
<name>A0A0G0YLU8_9BACT</name>
<evidence type="ECO:0000313" key="2">
    <source>
        <dbReference type="EMBL" id="KKS01283.1"/>
    </source>
</evidence>
<dbReference type="InterPro" id="IPR019734">
    <property type="entry name" value="TPR_rpt"/>
</dbReference>
<proteinExistence type="predicted"/>
<comment type="caution">
    <text evidence="2">The sequence shown here is derived from an EMBL/GenBank/DDBJ whole genome shotgun (WGS) entry which is preliminary data.</text>
</comment>
<organism evidence="2 3">
    <name type="scientific">Candidatus Yanofskybacteria bacterium GW2011_GWA2_41_22</name>
    <dbReference type="NCBI Taxonomy" id="1619023"/>
    <lineage>
        <taxon>Bacteria</taxon>
        <taxon>Candidatus Yanofskyibacteriota</taxon>
    </lineage>
</organism>